<keyword evidence="1" id="KW-0175">Coiled coil</keyword>
<dbReference type="InterPro" id="IPR036390">
    <property type="entry name" value="WH_DNA-bd_sf"/>
</dbReference>
<evidence type="ECO:0000313" key="4">
    <source>
        <dbReference type="Proteomes" id="UP001501207"/>
    </source>
</evidence>
<dbReference type="InterPro" id="IPR013196">
    <property type="entry name" value="HTH_11"/>
</dbReference>
<dbReference type="PANTHER" id="PTHR38600:SF2">
    <property type="entry name" value="SLL0088 PROTEIN"/>
    <property type="match status" value="1"/>
</dbReference>
<dbReference type="CDD" id="cd00090">
    <property type="entry name" value="HTH_ARSR"/>
    <property type="match status" value="1"/>
</dbReference>
<sequence>MIAAQPLNVNAIAEKFDVSRQAISLHVRILHECGLIAVTRQGRERYCAATLDALGEVSAWIAQYRQHWEKRFDKLEDYLDNLQKSKQHVQRKK</sequence>
<dbReference type="Proteomes" id="UP001501207">
    <property type="component" value="Unassembled WGS sequence"/>
</dbReference>
<proteinExistence type="predicted"/>
<dbReference type="EMBL" id="BAABFN010000001">
    <property type="protein sequence ID" value="GAA4300224.1"/>
    <property type="molecule type" value="Genomic_DNA"/>
</dbReference>
<protein>
    <recommendedName>
        <fullName evidence="2">HTH arsR-type domain-containing protein</fullName>
    </recommendedName>
</protein>
<feature type="domain" description="HTH arsR-type" evidence="2">
    <location>
        <begin position="1"/>
        <end position="69"/>
    </location>
</feature>
<dbReference type="PANTHER" id="PTHR38600">
    <property type="entry name" value="TRANSCRIPTIONAL REGULATORY PROTEIN"/>
    <property type="match status" value="1"/>
</dbReference>
<dbReference type="SUPFAM" id="SSF46785">
    <property type="entry name" value="Winged helix' DNA-binding domain"/>
    <property type="match status" value="1"/>
</dbReference>
<dbReference type="PROSITE" id="PS50987">
    <property type="entry name" value="HTH_ARSR_2"/>
    <property type="match status" value="1"/>
</dbReference>
<dbReference type="InterPro" id="IPR001845">
    <property type="entry name" value="HTH_ArsR_DNA-bd_dom"/>
</dbReference>
<feature type="coiled-coil region" evidence="1">
    <location>
        <begin position="65"/>
        <end position="92"/>
    </location>
</feature>
<reference evidence="4" key="1">
    <citation type="journal article" date="2019" name="Int. J. Syst. Evol. Microbiol.">
        <title>The Global Catalogue of Microorganisms (GCM) 10K type strain sequencing project: providing services to taxonomists for standard genome sequencing and annotation.</title>
        <authorList>
            <consortium name="The Broad Institute Genomics Platform"/>
            <consortium name="The Broad Institute Genome Sequencing Center for Infectious Disease"/>
            <person name="Wu L."/>
            <person name="Ma J."/>
        </authorList>
    </citation>
    <scope>NUCLEOTIDE SEQUENCE [LARGE SCALE GENOMIC DNA]</scope>
    <source>
        <strain evidence="4">JCM 17664</strain>
    </source>
</reference>
<name>A0ABP8FC32_9BACT</name>
<organism evidence="3 4">
    <name type="scientific">Compostibacter hankyongensis</name>
    <dbReference type="NCBI Taxonomy" id="1007089"/>
    <lineage>
        <taxon>Bacteria</taxon>
        <taxon>Pseudomonadati</taxon>
        <taxon>Bacteroidota</taxon>
        <taxon>Chitinophagia</taxon>
        <taxon>Chitinophagales</taxon>
        <taxon>Chitinophagaceae</taxon>
        <taxon>Compostibacter</taxon>
    </lineage>
</organism>
<dbReference type="Pfam" id="PF08279">
    <property type="entry name" value="HTH_11"/>
    <property type="match status" value="1"/>
</dbReference>
<keyword evidence="4" id="KW-1185">Reference proteome</keyword>
<comment type="caution">
    <text evidence="3">The sequence shown here is derived from an EMBL/GenBank/DDBJ whole genome shotgun (WGS) entry which is preliminary data.</text>
</comment>
<dbReference type="InterPro" id="IPR011991">
    <property type="entry name" value="ArsR-like_HTH"/>
</dbReference>
<dbReference type="InterPro" id="IPR036388">
    <property type="entry name" value="WH-like_DNA-bd_sf"/>
</dbReference>
<evidence type="ECO:0000259" key="2">
    <source>
        <dbReference type="PROSITE" id="PS50987"/>
    </source>
</evidence>
<evidence type="ECO:0000313" key="3">
    <source>
        <dbReference type="EMBL" id="GAA4300224.1"/>
    </source>
</evidence>
<gene>
    <name evidence="3" type="ORF">GCM10023143_00970</name>
</gene>
<accession>A0ABP8FC32</accession>
<evidence type="ECO:0000256" key="1">
    <source>
        <dbReference type="SAM" id="Coils"/>
    </source>
</evidence>
<dbReference type="Gene3D" id="1.10.10.10">
    <property type="entry name" value="Winged helix-like DNA-binding domain superfamily/Winged helix DNA-binding domain"/>
    <property type="match status" value="1"/>
</dbReference>